<dbReference type="KEGG" id="scl:sce1121"/>
<dbReference type="RefSeq" id="WP_012233755.1">
    <property type="nucleotide sequence ID" value="NC_010162.1"/>
</dbReference>
<dbReference type="OrthoDB" id="9801656at2"/>
<evidence type="ECO:0000259" key="1">
    <source>
        <dbReference type="PROSITE" id="PS51186"/>
    </source>
</evidence>
<dbReference type="Pfam" id="PF13302">
    <property type="entry name" value="Acetyltransf_3"/>
    <property type="match status" value="1"/>
</dbReference>
<dbReference type="BioCyc" id="SCEL448385:SCE_RS48210-MONOMER"/>
<dbReference type="Proteomes" id="UP000002139">
    <property type="component" value="Chromosome"/>
</dbReference>
<protein>
    <recommendedName>
        <fullName evidence="1">N-acetyltransferase domain-containing protein</fullName>
    </recommendedName>
</protein>
<dbReference type="Gene3D" id="3.40.630.30">
    <property type="match status" value="1"/>
</dbReference>
<dbReference type="HOGENOM" id="CLU_1420617_0_0_7"/>
<dbReference type="STRING" id="448385.sce1121"/>
<feature type="domain" description="N-acetyltransferase" evidence="1">
    <location>
        <begin position="15"/>
        <end position="191"/>
    </location>
</feature>
<dbReference type="AlphaFoldDB" id="A9F0K1"/>
<dbReference type="InterPro" id="IPR016181">
    <property type="entry name" value="Acyl_CoA_acyltransferase"/>
</dbReference>
<dbReference type="PANTHER" id="PTHR43792:SF1">
    <property type="entry name" value="N-ACETYLTRANSFERASE DOMAIN-CONTAINING PROTEIN"/>
    <property type="match status" value="1"/>
</dbReference>
<dbReference type="PROSITE" id="PS51186">
    <property type="entry name" value="GNAT"/>
    <property type="match status" value="1"/>
</dbReference>
<dbReference type="GO" id="GO:0016747">
    <property type="term" value="F:acyltransferase activity, transferring groups other than amino-acyl groups"/>
    <property type="evidence" value="ECO:0007669"/>
    <property type="project" value="InterPro"/>
</dbReference>
<keyword evidence="3" id="KW-1185">Reference proteome</keyword>
<sequence>MSAALRAAAGPRFDVGLEPLGFEHAAAMQELLAGPAVAGPLRLPHPLPPRHVEREVVALRHHEREGTRASFAIVVARWVAQAAGQAAAPGGAPVVAGGCDLCAIDRHGRTAEIRYWLGEPFWGRGIGRAAVSALLGEARARGLGSVTTFIAPGNLRSRRLAEALGFERMSRSDAEEAPGGAPPLLAYGRAL</sequence>
<dbReference type="EMBL" id="AM746676">
    <property type="protein sequence ID" value="CAN91278.1"/>
    <property type="molecule type" value="Genomic_DNA"/>
</dbReference>
<dbReference type="CDD" id="cd04301">
    <property type="entry name" value="NAT_SF"/>
    <property type="match status" value="1"/>
</dbReference>
<dbReference type="PANTHER" id="PTHR43792">
    <property type="entry name" value="GNAT FAMILY, PUTATIVE (AFU_ORTHOLOGUE AFUA_3G00765)-RELATED-RELATED"/>
    <property type="match status" value="1"/>
</dbReference>
<accession>A9F0K1</accession>
<reference evidence="2 3" key="1">
    <citation type="journal article" date="2007" name="Nat. Biotechnol.">
        <title>Complete genome sequence of the myxobacterium Sorangium cellulosum.</title>
        <authorList>
            <person name="Schneiker S."/>
            <person name="Perlova O."/>
            <person name="Kaiser O."/>
            <person name="Gerth K."/>
            <person name="Alici A."/>
            <person name="Altmeyer M.O."/>
            <person name="Bartels D."/>
            <person name="Bekel T."/>
            <person name="Beyer S."/>
            <person name="Bode E."/>
            <person name="Bode H.B."/>
            <person name="Bolten C.J."/>
            <person name="Choudhuri J.V."/>
            <person name="Doss S."/>
            <person name="Elnakady Y.A."/>
            <person name="Frank B."/>
            <person name="Gaigalat L."/>
            <person name="Goesmann A."/>
            <person name="Groeger C."/>
            <person name="Gross F."/>
            <person name="Jelsbak L."/>
            <person name="Jelsbak L."/>
            <person name="Kalinowski J."/>
            <person name="Kegler C."/>
            <person name="Knauber T."/>
            <person name="Konietzny S."/>
            <person name="Kopp M."/>
            <person name="Krause L."/>
            <person name="Krug D."/>
            <person name="Linke B."/>
            <person name="Mahmud T."/>
            <person name="Martinez-Arias R."/>
            <person name="McHardy A.C."/>
            <person name="Merai M."/>
            <person name="Meyer F."/>
            <person name="Mormann S."/>
            <person name="Munoz-Dorado J."/>
            <person name="Perez J."/>
            <person name="Pradella S."/>
            <person name="Rachid S."/>
            <person name="Raddatz G."/>
            <person name="Rosenau F."/>
            <person name="Rueckert C."/>
            <person name="Sasse F."/>
            <person name="Scharfe M."/>
            <person name="Schuster S.C."/>
            <person name="Suen G."/>
            <person name="Treuner-Lange A."/>
            <person name="Velicer G.J."/>
            <person name="Vorholter F.-J."/>
            <person name="Weissman K.J."/>
            <person name="Welch R.D."/>
            <person name="Wenzel S.C."/>
            <person name="Whitworth D.E."/>
            <person name="Wilhelm S."/>
            <person name="Wittmann C."/>
            <person name="Bloecker H."/>
            <person name="Puehler A."/>
            <person name="Mueller R."/>
        </authorList>
    </citation>
    <scope>NUCLEOTIDE SEQUENCE [LARGE SCALE GENOMIC DNA]</scope>
    <source>
        <strain evidence="3">So ce56</strain>
    </source>
</reference>
<dbReference type="SUPFAM" id="SSF55729">
    <property type="entry name" value="Acyl-CoA N-acyltransferases (Nat)"/>
    <property type="match status" value="1"/>
</dbReference>
<evidence type="ECO:0000313" key="3">
    <source>
        <dbReference type="Proteomes" id="UP000002139"/>
    </source>
</evidence>
<dbReference type="InterPro" id="IPR051531">
    <property type="entry name" value="N-acetyltransferase"/>
</dbReference>
<evidence type="ECO:0000313" key="2">
    <source>
        <dbReference type="EMBL" id="CAN91278.1"/>
    </source>
</evidence>
<gene>
    <name evidence="2" type="ordered locus">sce1121</name>
</gene>
<organism evidence="2 3">
    <name type="scientific">Sorangium cellulosum (strain So ce56)</name>
    <name type="common">Polyangium cellulosum (strain So ce56)</name>
    <dbReference type="NCBI Taxonomy" id="448385"/>
    <lineage>
        <taxon>Bacteria</taxon>
        <taxon>Pseudomonadati</taxon>
        <taxon>Myxococcota</taxon>
        <taxon>Polyangia</taxon>
        <taxon>Polyangiales</taxon>
        <taxon>Polyangiaceae</taxon>
        <taxon>Sorangium</taxon>
    </lineage>
</organism>
<dbReference type="InterPro" id="IPR000182">
    <property type="entry name" value="GNAT_dom"/>
</dbReference>
<proteinExistence type="predicted"/>
<name>A9F0K1_SORC5</name>